<dbReference type="Pfam" id="PF20173">
    <property type="entry name" value="ZnF_RZ-type"/>
    <property type="match status" value="1"/>
</dbReference>
<feature type="non-terminal residue" evidence="8">
    <location>
        <position position="1"/>
    </location>
</feature>
<dbReference type="PANTHER" id="PTHR22605">
    <property type="entry name" value="RZ-TYPE DOMAIN-CONTAINING PROTEIN"/>
    <property type="match status" value="1"/>
</dbReference>
<dbReference type="Proteomes" id="UP000014760">
    <property type="component" value="Unassembled WGS sequence"/>
</dbReference>
<dbReference type="GO" id="GO:0002376">
    <property type="term" value="P:immune system process"/>
    <property type="evidence" value="ECO:0007669"/>
    <property type="project" value="UniProtKB-KW"/>
</dbReference>
<comment type="subcellular location">
    <subcellularLocation>
        <location evidence="1">Cytoplasm</location>
    </subcellularLocation>
</comment>
<organism evidence="8">
    <name type="scientific">Capitella teleta</name>
    <name type="common">Polychaete worm</name>
    <dbReference type="NCBI Taxonomy" id="283909"/>
    <lineage>
        <taxon>Eukaryota</taxon>
        <taxon>Metazoa</taxon>
        <taxon>Spiralia</taxon>
        <taxon>Lophotrochozoa</taxon>
        <taxon>Annelida</taxon>
        <taxon>Polychaeta</taxon>
        <taxon>Sedentaria</taxon>
        <taxon>Scolecida</taxon>
        <taxon>Capitellidae</taxon>
        <taxon>Capitella</taxon>
    </lineage>
</organism>
<dbReference type="PANTHER" id="PTHR22605:SF16">
    <property type="entry name" value="E3 UBIQUITIN-PROTEIN LIGASE RNF213"/>
    <property type="match status" value="1"/>
</dbReference>
<sequence>DSRYLLVLTENYAALGILQQQLVIARDAIIIFGSNFPKDLDNTHICRNINRIKICMESGRTVILLNMESLYESLYDALNMYYVTLGGEKFVDLALGTQRVKCQVHKDFRLLVVAEKEVVYKRFPIPLINRLEKHILSSEKLLLPYQQAIQIKLSKWTKTFPGEKKRPSNRNEIFIGFHEDTIASIILQVCQDIENCDQHAREELLMRKCKESLLLTATPDSILRLCELNGDHQESNMLSKVYFEDQPHSSLRAFLADQQHEASKPVFARITTYGHLPSGSDRSELAECLEFPLEDLHFMHLTKFDHEQQFSHEVTEYMKHKPQTDKGCILLLLCKSGQQNAKLIACAQHIIFNERVNSCPFHNVYVIVQLSRTSQLPFVGFSGSQWVNFHLDDLIEPTNEIAPLKAIRGKSLSSLMTCDGVNIDKLLYQCIHVAVGAIADPQNSEMKMRRVDMLMQLMGSKGTHSYAMTNIIAQAECQIAKVVGEGQVISPLLENVFEAANVLCSQSEKDGPRSYLLKQIVRIYSYDTAIKTMSIEKLRWLLPHKIFTIRNDRPDHFLACGTAYVEMRRAVAEYIIDQNSDRIKDTLKNDQVGICVFLLSLHRTITQKHRYEDEGMRPSNQTLNNLKTIIDEDKLLHDYPLTDGLLNNKLEGLLHCRREEPVSGLTQFAMHLHAVLIEVRQNSLCQLLAAFSHSPYELQDLLFPTMPEDNAALIRAAIQDAKWGEGVLYSCPSGHPYLIGDCGKPNASAKCPEGDCGLPIGGQKYDVPMDGNTPFSTEDQTEFGHILGPANKRDAREIGIRSLTPTSTAIIRCILHCAMSLGKVYGRDLSSVVKRADLDVYDFLEAHLQHDLKQVQASLGLGIDDAFLVLHSILYQIKQTAHHDVGNKFDLTQKADRTEWERQFSKGFIEPVIKVSFIYDTYTCASLNTLHQMISRVNIVGFGTELFS</sequence>
<dbReference type="InterPro" id="IPR046439">
    <property type="entry name" value="ZF_RZ_dom"/>
</dbReference>
<reference evidence="9" key="3">
    <citation type="submission" date="2015-06" db="UniProtKB">
        <authorList>
            <consortium name="EnsemblMetazoa"/>
        </authorList>
    </citation>
    <scope>IDENTIFICATION</scope>
</reference>
<evidence type="ECO:0000256" key="3">
    <source>
        <dbReference type="ARBA" id="ARBA00022723"/>
    </source>
</evidence>
<dbReference type="STRING" id="283909.R7UWH6"/>
<feature type="domain" description="RZ-type" evidence="7">
    <location>
        <begin position="706"/>
        <end position="783"/>
    </location>
</feature>
<evidence type="ECO:0000313" key="8">
    <source>
        <dbReference type="EMBL" id="ELU10973.1"/>
    </source>
</evidence>
<evidence type="ECO:0000313" key="9">
    <source>
        <dbReference type="EnsemblMetazoa" id="CapteP198285"/>
    </source>
</evidence>
<reference evidence="10" key="1">
    <citation type="submission" date="2012-12" db="EMBL/GenBank/DDBJ databases">
        <authorList>
            <person name="Hellsten U."/>
            <person name="Grimwood J."/>
            <person name="Chapman J.A."/>
            <person name="Shapiro H."/>
            <person name="Aerts A."/>
            <person name="Otillar R.P."/>
            <person name="Terry A.Y."/>
            <person name="Boore J.L."/>
            <person name="Simakov O."/>
            <person name="Marletaz F."/>
            <person name="Cho S.-J."/>
            <person name="Edsinger-Gonzales E."/>
            <person name="Havlak P."/>
            <person name="Kuo D.-H."/>
            <person name="Larsson T."/>
            <person name="Lv J."/>
            <person name="Arendt D."/>
            <person name="Savage R."/>
            <person name="Osoegawa K."/>
            <person name="de Jong P."/>
            <person name="Lindberg D.R."/>
            <person name="Seaver E.C."/>
            <person name="Weisblat D.A."/>
            <person name="Putnam N.H."/>
            <person name="Grigoriev I.V."/>
            <person name="Rokhsar D.S."/>
        </authorList>
    </citation>
    <scope>NUCLEOTIDE SEQUENCE</scope>
    <source>
        <strain evidence="10">I ESC-2004</strain>
    </source>
</reference>
<dbReference type="EMBL" id="KB297088">
    <property type="protein sequence ID" value="ELU10973.1"/>
    <property type="molecule type" value="Genomic_DNA"/>
</dbReference>
<keyword evidence="2" id="KW-0963">Cytoplasm</keyword>
<dbReference type="PROSITE" id="PS51981">
    <property type="entry name" value="ZF_RZ"/>
    <property type="match status" value="1"/>
</dbReference>
<evidence type="ECO:0000259" key="7">
    <source>
        <dbReference type="PROSITE" id="PS51981"/>
    </source>
</evidence>
<dbReference type="GO" id="GO:0004842">
    <property type="term" value="F:ubiquitin-protein transferase activity"/>
    <property type="evidence" value="ECO:0007669"/>
    <property type="project" value="InterPro"/>
</dbReference>
<keyword evidence="10" id="KW-1185">Reference proteome</keyword>
<dbReference type="AlphaFoldDB" id="R7UWH6"/>
<evidence type="ECO:0000256" key="1">
    <source>
        <dbReference type="ARBA" id="ARBA00004496"/>
    </source>
</evidence>
<keyword evidence="3" id="KW-0479">Metal-binding</keyword>
<dbReference type="EMBL" id="AMQN01020383">
    <property type="status" value="NOT_ANNOTATED_CDS"/>
    <property type="molecule type" value="Genomic_DNA"/>
</dbReference>
<accession>R7UWH6</accession>
<evidence type="ECO:0000313" key="10">
    <source>
        <dbReference type="Proteomes" id="UP000014760"/>
    </source>
</evidence>
<dbReference type="EMBL" id="AMQN01020384">
    <property type="status" value="NOT_ANNOTATED_CDS"/>
    <property type="molecule type" value="Genomic_DNA"/>
</dbReference>
<evidence type="ECO:0000256" key="5">
    <source>
        <dbReference type="ARBA" id="ARBA00022833"/>
    </source>
</evidence>
<evidence type="ECO:0000256" key="2">
    <source>
        <dbReference type="ARBA" id="ARBA00022490"/>
    </source>
</evidence>
<dbReference type="InterPro" id="IPR031248">
    <property type="entry name" value="RNF213"/>
</dbReference>
<evidence type="ECO:0000256" key="6">
    <source>
        <dbReference type="ARBA" id="ARBA00022859"/>
    </source>
</evidence>
<dbReference type="GO" id="GO:0016887">
    <property type="term" value="F:ATP hydrolysis activity"/>
    <property type="evidence" value="ECO:0007669"/>
    <property type="project" value="InterPro"/>
</dbReference>
<dbReference type="EnsemblMetazoa" id="CapteT198285">
    <property type="protein sequence ID" value="CapteP198285"/>
    <property type="gene ID" value="CapteG198285"/>
</dbReference>
<dbReference type="HOGENOM" id="CLU_310500_0_0_1"/>
<proteinExistence type="predicted"/>
<keyword evidence="4" id="KW-0863">Zinc-finger</keyword>
<keyword evidence="6" id="KW-0391">Immunity</keyword>
<gene>
    <name evidence="8" type="ORF">CAPTEDRAFT_198285</name>
</gene>
<evidence type="ECO:0000256" key="4">
    <source>
        <dbReference type="ARBA" id="ARBA00022771"/>
    </source>
</evidence>
<dbReference type="GO" id="GO:0005737">
    <property type="term" value="C:cytoplasm"/>
    <property type="evidence" value="ECO:0007669"/>
    <property type="project" value="UniProtKB-SubCell"/>
</dbReference>
<reference evidence="8 10" key="2">
    <citation type="journal article" date="2013" name="Nature">
        <title>Insights into bilaterian evolution from three spiralian genomes.</title>
        <authorList>
            <person name="Simakov O."/>
            <person name="Marletaz F."/>
            <person name="Cho S.J."/>
            <person name="Edsinger-Gonzales E."/>
            <person name="Havlak P."/>
            <person name="Hellsten U."/>
            <person name="Kuo D.H."/>
            <person name="Larsson T."/>
            <person name="Lv J."/>
            <person name="Arendt D."/>
            <person name="Savage R."/>
            <person name="Osoegawa K."/>
            <person name="de Jong P."/>
            <person name="Grimwood J."/>
            <person name="Chapman J.A."/>
            <person name="Shapiro H."/>
            <person name="Aerts A."/>
            <person name="Otillar R.P."/>
            <person name="Terry A.Y."/>
            <person name="Boore J.L."/>
            <person name="Grigoriev I.V."/>
            <person name="Lindberg D.R."/>
            <person name="Seaver E.C."/>
            <person name="Weisblat D.A."/>
            <person name="Putnam N.H."/>
            <person name="Rokhsar D.S."/>
        </authorList>
    </citation>
    <scope>NUCLEOTIDE SEQUENCE</scope>
    <source>
        <strain evidence="8 10">I ESC-2004</strain>
    </source>
</reference>
<dbReference type="GO" id="GO:0008270">
    <property type="term" value="F:zinc ion binding"/>
    <property type="evidence" value="ECO:0007669"/>
    <property type="project" value="UniProtKB-KW"/>
</dbReference>
<keyword evidence="5" id="KW-0862">Zinc</keyword>
<protein>
    <recommendedName>
        <fullName evidence="7">RZ-type domain-containing protein</fullName>
    </recommendedName>
</protein>
<name>R7UWH6_CAPTE</name>
<dbReference type="OrthoDB" id="2423195at2759"/>